<dbReference type="RefSeq" id="WP_109571297.1">
    <property type="nucleotide sequence ID" value="NZ_CP025958.1"/>
</dbReference>
<feature type="compositionally biased region" description="Low complexity" evidence="1">
    <location>
        <begin position="316"/>
        <end position="325"/>
    </location>
</feature>
<feature type="domain" description="DUF403" evidence="2">
    <location>
        <begin position="1"/>
        <end position="310"/>
    </location>
</feature>
<accession>A0A2Z3HAQ7</accession>
<dbReference type="PANTHER" id="PTHR34595">
    <property type="entry name" value="BLR5612 PROTEIN"/>
    <property type="match status" value="1"/>
</dbReference>
<reference evidence="3 4" key="1">
    <citation type="submission" date="2018-01" db="EMBL/GenBank/DDBJ databases">
        <title>G. obscuriglobus.</title>
        <authorList>
            <person name="Franke J."/>
            <person name="Blomberg W."/>
            <person name="Selmecki A."/>
        </authorList>
    </citation>
    <scope>NUCLEOTIDE SEQUENCE [LARGE SCALE GENOMIC DNA]</scope>
    <source>
        <strain evidence="3 4">DSM 5831</strain>
    </source>
</reference>
<sequence>MISRVAEHCFWLARYLERSENTARVLEVNHTLLLDFHVPVEQQWRPALIISGIHDYAEEPTAERVQAFMTWDRENPFSIASSLAWARENARIIREVISAEMWERMNHYHLWMQAPESRELYDGNRSEFYAEVRRINQLLHGIADATMSHGEAWEFFKLGTYLERVSQTARIMDVKYHTLLPKVEDVGSPVDNAHWVAILMSCSGYEPFHKKARAAPMDPATAVAEFLIFDEQFPRSIKRCLWECESATAAAAGNPVGRDRTKPERLIGELIAYLDARAIPDVIREGLHETLTHVVDSVHRIGEAVHAAFFAADVRPPGSGVRPGPATVTQSQSQS</sequence>
<dbReference type="AlphaFoldDB" id="A0A2Z3HAQ7"/>
<dbReference type="OrthoDB" id="9803532at2"/>
<keyword evidence="4" id="KW-1185">Reference proteome</keyword>
<evidence type="ECO:0000256" key="1">
    <source>
        <dbReference type="SAM" id="MobiDB-lite"/>
    </source>
</evidence>
<dbReference type="InterPro" id="IPR007296">
    <property type="entry name" value="DUF403"/>
</dbReference>
<evidence type="ECO:0000259" key="2">
    <source>
        <dbReference type="Pfam" id="PF04168"/>
    </source>
</evidence>
<dbReference type="PANTHER" id="PTHR34595:SF7">
    <property type="entry name" value="SLL1039 PROTEIN"/>
    <property type="match status" value="1"/>
</dbReference>
<protein>
    <recommendedName>
        <fullName evidence="2">DUF403 domain-containing protein</fullName>
    </recommendedName>
</protein>
<name>A0A2Z3HAQ7_9BACT</name>
<dbReference type="KEGG" id="gog:C1280_28920"/>
<gene>
    <name evidence="3" type="ORF">C1280_28920</name>
</gene>
<organism evidence="3 4">
    <name type="scientific">Gemmata obscuriglobus</name>
    <dbReference type="NCBI Taxonomy" id="114"/>
    <lineage>
        <taxon>Bacteria</taxon>
        <taxon>Pseudomonadati</taxon>
        <taxon>Planctomycetota</taxon>
        <taxon>Planctomycetia</taxon>
        <taxon>Gemmatales</taxon>
        <taxon>Gemmataceae</taxon>
        <taxon>Gemmata</taxon>
    </lineage>
</organism>
<proteinExistence type="predicted"/>
<feature type="region of interest" description="Disordered" evidence="1">
    <location>
        <begin position="316"/>
        <end position="335"/>
    </location>
</feature>
<dbReference type="EMBL" id="CP025958">
    <property type="protein sequence ID" value="AWM40607.1"/>
    <property type="molecule type" value="Genomic_DNA"/>
</dbReference>
<dbReference type="InterPro" id="IPR051680">
    <property type="entry name" value="ATP-dep_Glu-Cys_Ligase-2"/>
</dbReference>
<evidence type="ECO:0000313" key="3">
    <source>
        <dbReference type="EMBL" id="AWM40607.1"/>
    </source>
</evidence>
<dbReference type="Proteomes" id="UP000245802">
    <property type="component" value="Chromosome"/>
</dbReference>
<dbReference type="Pfam" id="PF04168">
    <property type="entry name" value="Alpha-E"/>
    <property type="match status" value="1"/>
</dbReference>
<evidence type="ECO:0000313" key="4">
    <source>
        <dbReference type="Proteomes" id="UP000245802"/>
    </source>
</evidence>